<proteinExistence type="predicted"/>
<dbReference type="AlphaFoldDB" id="A0A6J6P6B0"/>
<dbReference type="Gene3D" id="1.20.58.1000">
    <property type="entry name" value="Metal-sensitive repressor, helix protomer"/>
    <property type="match status" value="1"/>
</dbReference>
<dbReference type="EMBL" id="CAEZXK010000054">
    <property type="protein sequence ID" value="CAB4694931.1"/>
    <property type="molecule type" value="Genomic_DNA"/>
</dbReference>
<dbReference type="InterPro" id="IPR038390">
    <property type="entry name" value="Metal_Tscrpt_repr_sf"/>
</dbReference>
<name>A0A6J6P6B0_9ZZZZ</name>
<gene>
    <name evidence="1" type="ORF">UFOPK2370_01197</name>
</gene>
<dbReference type="Pfam" id="PF02583">
    <property type="entry name" value="Trns_repr_metal"/>
    <property type="match status" value="1"/>
</dbReference>
<reference evidence="1" key="1">
    <citation type="submission" date="2020-05" db="EMBL/GenBank/DDBJ databases">
        <authorList>
            <person name="Chiriac C."/>
            <person name="Salcher M."/>
            <person name="Ghai R."/>
            <person name="Kavagutti S V."/>
        </authorList>
    </citation>
    <scope>NUCLEOTIDE SEQUENCE</scope>
</reference>
<dbReference type="CDD" id="cd10148">
    <property type="entry name" value="CsoR-like_DUF156"/>
    <property type="match status" value="1"/>
</dbReference>
<organism evidence="1">
    <name type="scientific">freshwater metagenome</name>
    <dbReference type="NCBI Taxonomy" id="449393"/>
    <lineage>
        <taxon>unclassified sequences</taxon>
        <taxon>metagenomes</taxon>
        <taxon>ecological metagenomes</taxon>
    </lineage>
</organism>
<dbReference type="GO" id="GO:0006355">
    <property type="term" value="P:regulation of DNA-templated transcription"/>
    <property type="evidence" value="ECO:0007669"/>
    <property type="project" value="InterPro"/>
</dbReference>
<dbReference type="GO" id="GO:0046872">
    <property type="term" value="F:metal ion binding"/>
    <property type="evidence" value="ECO:0007669"/>
    <property type="project" value="InterPro"/>
</dbReference>
<dbReference type="PANTHER" id="PTHR33677">
    <property type="entry name" value="TRANSCRIPTIONAL REPRESSOR FRMR-RELATED"/>
    <property type="match status" value="1"/>
</dbReference>
<accession>A0A6J6P6B0</accession>
<evidence type="ECO:0000313" key="1">
    <source>
        <dbReference type="EMBL" id="CAB4694931.1"/>
    </source>
</evidence>
<dbReference type="GO" id="GO:0003677">
    <property type="term" value="F:DNA binding"/>
    <property type="evidence" value="ECO:0007669"/>
    <property type="project" value="InterPro"/>
</dbReference>
<sequence length="95" mass="10614">MEPDIKKRLQHRLSILEGQIRGLKKMVDDEEYCMDIITQSLAAQKALGSVNKLVAENHIKTHIAHMMASGDPAQITAAQDELSKIYELNNRGDQG</sequence>
<protein>
    <submittedName>
        <fullName evidence="1">Unannotated protein</fullName>
    </submittedName>
</protein>
<dbReference type="InterPro" id="IPR003735">
    <property type="entry name" value="Metal_Tscrpt_repr"/>
</dbReference>